<organism evidence="2 3">
    <name type="scientific">Paramecium pentaurelia</name>
    <dbReference type="NCBI Taxonomy" id="43138"/>
    <lineage>
        <taxon>Eukaryota</taxon>
        <taxon>Sar</taxon>
        <taxon>Alveolata</taxon>
        <taxon>Ciliophora</taxon>
        <taxon>Intramacronucleata</taxon>
        <taxon>Oligohymenophorea</taxon>
        <taxon>Peniculida</taxon>
        <taxon>Parameciidae</taxon>
        <taxon>Paramecium</taxon>
    </lineage>
</organism>
<name>A0A8S1X679_9CILI</name>
<evidence type="ECO:0000313" key="3">
    <source>
        <dbReference type="Proteomes" id="UP000689195"/>
    </source>
</evidence>
<dbReference type="EMBL" id="CAJJDO010000111">
    <property type="protein sequence ID" value="CAD8196179.1"/>
    <property type="molecule type" value="Genomic_DNA"/>
</dbReference>
<proteinExistence type="predicted"/>
<evidence type="ECO:0000256" key="1">
    <source>
        <dbReference type="SAM" id="Phobius"/>
    </source>
</evidence>
<sequence>MIKAQLFVERELLQEMKSVMMEIQLNLMLALNANLSVKLNLQIVNKELLKLNMYQQSLVSTIKPLTQTNLNIQSQYEFIEPIQDPVLQVVVERNTIHNQFQFTWSSFYATRNYQKQLIQFVKLNDAMMYLLTGNFLQLIRIIISPYLIQGLWNVNFPEIYQNSQTSTPKSHCNRFIEQVKWRYQQSLTEKQFELRSLKYCKLTLFIQFQKLLFFCYSIYIKLLYLLHISIKILQTIIFKLENKFRNNLIIIKMIHLFKNKLKRNAQLKKIQYFSKGIFKVYETVIYQYMFSAVLSFPNHNFDSPFEIFNNINAIIGLLFILMVTFSLLSITQSIIKRIGYGSIFILKYSYLNYITLLLNKQQESKNKFAIVSEQLTQLEECTGQVLTQPFQNSNQLVLHF</sequence>
<gene>
    <name evidence="2" type="ORF">PPENT_87.1.T1110175</name>
</gene>
<dbReference type="AlphaFoldDB" id="A0A8S1X679"/>
<comment type="caution">
    <text evidence="2">The sequence shown here is derived from an EMBL/GenBank/DDBJ whole genome shotgun (WGS) entry which is preliminary data.</text>
</comment>
<feature type="transmembrane region" description="Helical" evidence="1">
    <location>
        <begin position="272"/>
        <end position="290"/>
    </location>
</feature>
<evidence type="ECO:0000313" key="2">
    <source>
        <dbReference type="EMBL" id="CAD8196179.1"/>
    </source>
</evidence>
<evidence type="ECO:0008006" key="4">
    <source>
        <dbReference type="Google" id="ProtNLM"/>
    </source>
</evidence>
<feature type="transmembrane region" description="Helical" evidence="1">
    <location>
        <begin position="310"/>
        <end position="330"/>
    </location>
</feature>
<keyword evidence="1" id="KW-1133">Transmembrane helix</keyword>
<keyword evidence="1" id="KW-0472">Membrane</keyword>
<keyword evidence="1" id="KW-0812">Transmembrane</keyword>
<feature type="transmembrane region" description="Helical" evidence="1">
    <location>
        <begin position="211"/>
        <end position="233"/>
    </location>
</feature>
<accession>A0A8S1X679</accession>
<keyword evidence="3" id="KW-1185">Reference proteome</keyword>
<protein>
    <recommendedName>
        <fullName evidence="4">Transmembrane protein</fullName>
    </recommendedName>
</protein>
<reference evidence="2" key="1">
    <citation type="submission" date="2021-01" db="EMBL/GenBank/DDBJ databases">
        <authorList>
            <consortium name="Genoscope - CEA"/>
            <person name="William W."/>
        </authorList>
    </citation>
    <scope>NUCLEOTIDE SEQUENCE</scope>
</reference>
<dbReference type="Proteomes" id="UP000689195">
    <property type="component" value="Unassembled WGS sequence"/>
</dbReference>